<dbReference type="RefSeq" id="WP_013039156.1">
    <property type="nucleotide sequence ID" value="NC_014006.1"/>
</dbReference>
<dbReference type="GO" id="GO:0003677">
    <property type="term" value="F:DNA binding"/>
    <property type="evidence" value="ECO:0007669"/>
    <property type="project" value="UniProtKB-KW"/>
</dbReference>
<proteinExistence type="predicted"/>
<dbReference type="Gene3D" id="1.10.150.130">
    <property type="match status" value="1"/>
</dbReference>
<dbReference type="GO" id="GO:0006310">
    <property type="term" value="P:DNA recombination"/>
    <property type="evidence" value="ECO:0007669"/>
    <property type="project" value="UniProtKB-KW"/>
</dbReference>
<dbReference type="AlphaFoldDB" id="D4YYK7"/>
<evidence type="ECO:0000256" key="1">
    <source>
        <dbReference type="ARBA" id="ARBA00023125"/>
    </source>
</evidence>
<evidence type="ECO:0000259" key="4">
    <source>
        <dbReference type="PROSITE" id="PS51898"/>
    </source>
</evidence>
<dbReference type="HOGENOM" id="CLU_045967_0_0_5"/>
<reference evidence="5 6" key="1">
    <citation type="journal article" date="2010" name="J. Bacteriol.">
        <title>Complete genome sequence of the representative gamma-hexachlorocyclohexane-degrading bacterium Sphingobium japonicum UT26.</title>
        <authorList>
            <person name="Nagata Y."/>
            <person name="Ohtsubo Y."/>
            <person name="Endo R."/>
            <person name="Ichikawa N."/>
            <person name="Ankai A."/>
            <person name="Oguchi A."/>
            <person name="Fukui S."/>
            <person name="Fujita N."/>
            <person name="Tsuda M."/>
        </authorList>
    </citation>
    <scope>NUCLEOTIDE SEQUENCE [LARGE SCALE GENOMIC DNA]</scope>
    <source>
        <strain evidence="6">DSM 16413 / CCM 7287 / MTCC 6362 / UT26 / NBRC 101211 / UT26S</strain>
    </source>
</reference>
<dbReference type="PROSITE" id="PS51898">
    <property type="entry name" value="TYR_RECOMBINASE"/>
    <property type="match status" value="1"/>
</dbReference>
<evidence type="ECO:0000313" key="5">
    <source>
        <dbReference type="EMBL" id="BAI95439.1"/>
    </source>
</evidence>
<name>D4YYK7_SPHIU</name>
<dbReference type="InterPro" id="IPR013762">
    <property type="entry name" value="Integrase-like_cat_sf"/>
</dbReference>
<organism evidence="5 6">
    <name type="scientific">Sphingobium indicum (strain DSM 16413 / CCM 7287 / MTCC 6362 / UT26 / NBRC 101211 / UT26S)</name>
    <name type="common">Sphingobium japonicum</name>
    <dbReference type="NCBI Taxonomy" id="452662"/>
    <lineage>
        <taxon>Bacteria</taxon>
        <taxon>Pseudomonadati</taxon>
        <taxon>Pseudomonadota</taxon>
        <taxon>Alphaproteobacteria</taxon>
        <taxon>Sphingomonadales</taxon>
        <taxon>Sphingomonadaceae</taxon>
        <taxon>Sphingobium</taxon>
    </lineage>
</organism>
<evidence type="ECO:0000313" key="6">
    <source>
        <dbReference type="Proteomes" id="UP000007753"/>
    </source>
</evidence>
<dbReference type="eggNOG" id="COG0582">
    <property type="taxonomic scope" value="Bacteria"/>
</dbReference>
<dbReference type="Gene3D" id="1.10.443.10">
    <property type="entry name" value="Intergrase catalytic core"/>
    <property type="match status" value="1"/>
</dbReference>
<dbReference type="EMBL" id="AP010803">
    <property type="protein sequence ID" value="BAI95439.1"/>
    <property type="molecule type" value="Genomic_DNA"/>
</dbReference>
<dbReference type="SUPFAM" id="SSF56349">
    <property type="entry name" value="DNA breaking-rejoining enzymes"/>
    <property type="match status" value="1"/>
</dbReference>
<feature type="region of interest" description="Disordered" evidence="3">
    <location>
        <begin position="422"/>
        <end position="451"/>
    </location>
</feature>
<dbReference type="InterPro" id="IPR010998">
    <property type="entry name" value="Integrase_recombinase_N"/>
</dbReference>
<dbReference type="GeneID" id="29272281"/>
<dbReference type="InterPro" id="IPR002104">
    <property type="entry name" value="Integrase_catalytic"/>
</dbReference>
<feature type="domain" description="Tyr recombinase" evidence="4">
    <location>
        <begin position="185"/>
        <end position="379"/>
    </location>
</feature>
<gene>
    <name evidence="5" type="ordered locus">SJA_C1-06050</name>
</gene>
<dbReference type="KEGG" id="sjp:SJA_C1-06050"/>
<keyword evidence="2" id="KW-0233">DNA recombination</keyword>
<dbReference type="InterPro" id="IPR011010">
    <property type="entry name" value="DNA_brk_join_enz"/>
</dbReference>
<dbReference type="Proteomes" id="UP000007753">
    <property type="component" value="Chromosome 1"/>
</dbReference>
<keyword evidence="1" id="KW-0238">DNA-binding</keyword>
<protein>
    <submittedName>
        <fullName evidence="5">Putative integrase</fullName>
    </submittedName>
</protein>
<dbReference type="STRING" id="452662.SJA_C1-06050"/>
<dbReference type="GO" id="GO:0015074">
    <property type="term" value="P:DNA integration"/>
    <property type="evidence" value="ECO:0007669"/>
    <property type="project" value="InterPro"/>
</dbReference>
<sequence>MGHQQDTVKLMGGAIVLYKRGDNNDGTWQARLELGGGKRTRRSLKTADQAGAERAALELYSKLKPRADADMPLNSIKFDEFWDKRWIPWVEKNLSIHRQRLHDGTGKRYIKPYFDNCAVDKITVQKVENYVGWRRDKGTKRPAQKTLLMETGLIRQALDQAVRWSLCPVMPRIKVPLLKTDPNRAKRFGFDADEWFKLAQHMDDWQHGGQHKLHNHQRQIVRCLVWFYYLTGMRPREAALCKWGDVKWTRDGLAKITVMNETKTGTRIVFSQPGLKPYLQELENLRKDDGSTEEEKLFLFKPGWDPHHTFRNLLTEAELLKGPDGHDRTIYSLRHTYITDRLTNGKHHADIARNCGTSVTQIHKHYDHVLPEHRVKELTGYPEGEWDPATILAALRFAKQNGGEDFDFDALVKSAGLAELENDPWGDKHPALRRVLQPDESDLPSPSSATA</sequence>
<evidence type="ECO:0000256" key="3">
    <source>
        <dbReference type="SAM" id="MobiDB-lite"/>
    </source>
</evidence>
<keyword evidence="6" id="KW-1185">Reference proteome</keyword>
<evidence type="ECO:0000256" key="2">
    <source>
        <dbReference type="ARBA" id="ARBA00023172"/>
    </source>
</evidence>
<accession>D4YYK7</accession>